<feature type="compositionally biased region" description="Low complexity" evidence="1">
    <location>
        <begin position="318"/>
        <end position="333"/>
    </location>
</feature>
<comment type="caution">
    <text evidence="2">The sequence shown here is derived from an EMBL/GenBank/DDBJ whole genome shotgun (WGS) entry which is preliminary data.</text>
</comment>
<dbReference type="STRING" id="101091.A0A1C7N4U9"/>
<dbReference type="Proteomes" id="UP000093000">
    <property type="component" value="Unassembled WGS sequence"/>
</dbReference>
<dbReference type="SUPFAM" id="SSF47473">
    <property type="entry name" value="EF-hand"/>
    <property type="match status" value="1"/>
</dbReference>
<dbReference type="EMBL" id="LUGH01000560">
    <property type="protein sequence ID" value="OBZ84071.1"/>
    <property type="molecule type" value="Genomic_DNA"/>
</dbReference>
<dbReference type="InParanoid" id="A0A1C7N4U9"/>
<name>A0A1C7N4U9_9FUNG</name>
<evidence type="ECO:0000313" key="3">
    <source>
        <dbReference type="Proteomes" id="UP000093000"/>
    </source>
</evidence>
<keyword evidence="3" id="KW-1185">Reference proteome</keyword>
<organism evidence="2 3">
    <name type="scientific">Choanephora cucurbitarum</name>
    <dbReference type="NCBI Taxonomy" id="101091"/>
    <lineage>
        <taxon>Eukaryota</taxon>
        <taxon>Fungi</taxon>
        <taxon>Fungi incertae sedis</taxon>
        <taxon>Mucoromycota</taxon>
        <taxon>Mucoromycotina</taxon>
        <taxon>Mucoromycetes</taxon>
        <taxon>Mucorales</taxon>
        <taxon>Mucorineae</taxon>
        <taxon>Choanephoraceae</taxon>
        <taxon>Choanephoroideae</taxon>
        <taxon>Choanephora</taxon>
    </lineage>
</organism>
<accession>A0A1C7N4U9</accession>
<feature type="compositionally biased region" description="Polar residues" evidence="1">
    <location>
        <begin position="251"/>
        <end position="262"/>
    </location>
</feature>
<feature type="compositionally biased region" description="Basic residues" evidence="1">
    <location>
        <begin position="393"/>
        <end position="406"/>
    </location>
</feature>
<proteinExistence type="predicted"/>
<feature type="region of interest" description="Disordered" evidence="1">
    <location>
        <begin position="313"/>
        <end position="406"/>
    </location>
</feature>
<feature type="region of interest" description="Disordered" evidence="1">
    <location>
        <begin position="1"/>
        <end position="47"/>
    </location>
</feature>
<gene>
    <name evidence="2" type="ORF">A0J61_07880</name>
</gene>
<evidence type="ECO:0000313" key="2">
    <source>
        <dbReference type="EMBL" id="OBZ84071.1"/>
    </source>
</evidence>
<dbReference type="OrthoDB" id="2553626at2759"/>
<dbReference type="Gene3D" id="1.10.238.10">
    <property type="entry name" value="EF-hand"/>
    <property type="match status" value="1"/>
</dbReference>
<reference evidence="2 3" key="1">
    <citation type="submission" date="2016-03" db="EMBL/GenBank/DDBJ databases">
        <title>Choanephora cucurbitarum.</title>
        <authorList>
            <person name="Min B."/>
            <person name="Park H."/>
            <person name="Park J.-H."/>
            <person name="Shin H.-D."/>
            <person name="Choi I.-G."/>
        </authorList>
    </citation>
    <scope>NUCLEOTIDE SEQUENCE [LARGE SCALE GENOMIC DNA]</scope>
    <source>
        <strain evidence="2 3">KUS-F28377</strain>
    </source>
</reference>
<protein>
    <submittedName>
        <fullName evidence="2">Uncharacterized protein</fullName>
    </submittedName>
</protein>
<feature type="region of interest" description="Disordered" evidence="1">
    <location>
        <begin position="242"/>
        <end position="265"/>
    </location>
</feature>
<dbReference type="AlphaFoldDB" id="A0A1C7N4U9"/>
<sequence>MNKLKTVFQRSQKLKTEERRPQQFVSKRLSTTSSTPTTHLGQQPPPEISLSELSEIESEAYQSWWRDLDPFDLEIIDNPTILKFLNGCSLADDKLEQILALFEPATEGLNKLQFFAMLRLIAHAQNGRKISRALIYLGAPIPHFHTNAIDALIKTIPTAEYHPSRKSWWGQDLQAEQQHPYLGPFTAHTPIPDTTQPTIDYHFENTDPSLNNTLAIRPALNSALTTTATITPVTPNIIQLGERHHTHSRSRSAGTASDFSPYSKSAEEELQQLQLSKSSLSLHELNTGKTLLLTQKFVYQSPSTRHQELASNNPFYQSNTNLNDNNKNDNSNTISPFDDHHCSMDPINQKPNKHAIPPPPVPSQSTKPAFPKYARTNNYVKRSQSSAADHSHSHSYQKHQRHRSFY</sequence>
<evidence type="ECO:0000256" key="1">
    <source>
        <dbReference type="SAM" id="MobiDB-lite"/>
    </source>
</evidence>
<dbReference type="InterPro" id="IPR011992">
    <property type="entry name" value="EF-hand-dom_pair"/>
</dbReference>